<reference evidence="10 11" key="1">
    <citation type="submission" date="2014-04" db="EMBL/GenBank/DDBJ databases">
        <authorList>
            <consortium name="DOE Joint Genome Institute"/>
            <person name="Kuo A."/>
            <person name="Martino E."/>
            <person name="Perotto S."/>
            <person name="Kohler A."/>
            <person name="Nagy L.G."/>
            <person name="Floudas D."/>
            <person name="Copeland A."/>
            <person name="Barry K.W."/>
            <person name="Cichocki N."/>
            <person name="Veneault-Fourrey C."/>
            <person name="LaButti K."/>
            <person name="Lindquist E.A."/>
            <person name="Lipzen A."/>
            <person name="Lundell T."/>
            <person name="Morin E."/>
            <person name="Murat C."/>
            <person name="Sun H."/>
            <person name="Tunlid A."/>
            <person name="Henrissat B."/>
            <person name="Grigoriev I.V."/>
            <person name="Hibbett D.S."/>
            <person name="Martin F."/>
            <person name="Nordberg H.P."/>
            <person name="Cantor M.N."/>
            <person name="Hua S.X."/>
        </authorList>
    </citation>
    <scope>NUCLEOTIDE SEQUENCE [LARGE SCALE GENOMIC DNA]</scope>
    <source>
        <strain evidence="10 11">Zn</strain>
    </source>
</reference>
<dbReference type="OrthoDB" id="10021397at2759"/>
<keyword evidence="4 8" id="KW-0812">Transmembrane</keyword>
<dbReference type="PANTHER" id="PTHR23501">
    <property type="entry name" value="MAJOR FACILITATOR SUPERFAMILY"/>
    <property type="match status" value="1"/>
</dbReference>
<evidence type="ECO:0000256" key="2">
    <source>
        <dbReference type="ARBA" id="ARBA00007520"/>
    </source>
</evidence>
<feature type="transmembrane region" description="Helical" evidence="8">
    <location>
        <begin position="137"/>
        <end position="157"/>
    </location>
</feature>
<dbReference type="AlphaFoldDB" id="A0A0C3HQH1"/>
<evidence type="ECO:0000256" key="4">
    <source>
        <dbReference type="ARBA" id="ARBA00022692"/>
    </source>
</evidence>
<dbReference type="HOGENOM" id="CLU_000960_22_1_1"/>
<feature type="transmembrane region" description="Helical" evidence="8">
    <location>
        <begin position="404"/>
        <end position="421"/>
    </location>
</feature>
<organism evidence="10 11">
    <name type="scientific">Oidiodendron maius (strain Zn)</name>
    <dbReference type="NCBI Taxonomy" id="913774"/>
    <lineage>
        <taxon>Eukaryota</taxon>
        <taxon>Fungi</taxon>
        <taxon>Dikarya</taxon>
        <taxon>Ascomycota</taxon>
        <taxon>Pezizomycotina</taxon>
        <taxon>Leotiomycetes</taxon>
        <taxon>Leotiomycetes incertae sedis</taxon>
        <taxon>Myxotrichaceae</taxon>
        <taxon>Oidiodendron</taxon>
    </lineage>
</organism>
<evidence type="ECO:0000256" key="8">
    <source>
        <dbReference type="SAM" id="Phobius"/>
    </source>
</evidence>
<feature type="transmembrane region" description="Helical" evidence="8">
    <location>
        <begin position="433"/>
        <end position="455"/>
    </location>
</feature>
<keyword evidence="6 8" id="KW-0472">Membrane</keyword>
<feature type="transmembrane region" description="Helical" evidence="8">
    <location>
        <begin position="467"/>
        <end position="490"/>
    </location>
</feature>
<feature type="compositionally biased region" description="Polar residues" evidence="7">
    <location>
        <begin position="1"/>
        <end position="17"/>
    </location>
</feature>
<reference evidence="11" key="2">
    <citation type="submission" date="2015-01" db="EMBL/GenBank/DDBJ databases">
        <title>Evolutionary Origins and Diversification of the Mycorrhizal Mutualists.</title>
        <authorList>
            <consortium name="DOE Joint Genome Institute"/>
            <consortium name="Mycorrhizal Genomics Consortium"/>
            <person name="Kohler A."/>
            <person name="Kuo A."/>
            <person name="Nagy L.G."/>
            <person name="Floudas D."/>
            <person name="Copeland A."/>
            <person name="Barry K.W."/>
            <person name="Cichocki N."/>
            <person name="Veneault-Fourrey C."/>
            <person name="LaButti K."/>
            <person name="Lindquist E.A."/>
            <person name="Lipzen A."/>
            <person name="Lundell T."/>
            <person name="Morin E."/>
            <person name="Murat C."/>
            <person name="Riley R."/>
            <person name="Ohm R."/>
            <person name="Sun H."/>
            <person name="Tunlid A."/>
            <person name="Henrissat B."/>
            <person name="Grigoriev I.V."/>
            <person name="Hibbett D.S."/>
            <person name="Martin F."/>
        </authorList>
    </citation>
    <scope>NUCLEOTIDE SEQUENCE [LARGE SCALE GENOMIC DNA]</scope>
    <source>
        <strain evidence="11">Zn</strain>
    </source>
</reference>
<feature type="transmembrane region" description="Helical" evidence="8">
    <location>
        <begin position="534"/>
        <end position="558"/>
    </location>
</feature>
<keyword evidence="11" id="KW-1185">Reference proteome</keyword>
<accession>A0A0C3HQH1</accession>
<evidence type="ECO:0000256" key="5">
    <source>
        <dbReference type="ARBA" id="ARBA00022989"/>
    </source>
</evidence>
<feature type="transmembrane region" description="Helical" evidence="8">
    <location>
        <begin position="163"/>
        <end position="183"/>
    </location>
</feature>
<evidence type="ECO:0000256" key="1">
    <source>
        <dbReference type="ARBA" id="ARBA00004141"/>
    </source>
</evidence>
<feature type="domain" description="Major facilitator superfamily (MFS) profile" evidence="9">
    <location>
        <begin position="73"/>
        <end position="568"/>
    </location>
</feature>
<comment type="subcellular location">
    <subcellularLocation>
        <location evidence="1">Membrane</location>
        <topology evidence="1">Multi-pass membrane protein</topology>
    </subcellularLocation>
</comment>
<dbReference type="PROSITE" id="PS50850">
    <property type="entry name" value="MFS"/>
    <property type="match status" value="1"/>
</dbReference>
<evidence type="ECO:0000259" key="9">
    <source>
        <dbReference type="PROSITE" id="PS50850"/>
    </source>
</evidence>
<feature type="region of interest" description="Disordered" evidence="7">
    <location>
        <begin position="1"/>
        <end position="43"/>
    </location>
</feature>
<dbReference type="Proteomes" id="UP000054321">
    <property type="component" value="Unassembled WGS sequence"/>
</dbReference>
<sequence length="576" mass="61632">MLSATNEGVVASSNPATGDSPATIDEESPRIINSPLNDKKSDIPSDKAQIEAESQNSLAEFKRPISDTRWFLVTVGLLLGAFLYGLDTTIAADVQGPILVSLGELEKLPWVGIGFPMGSVSVILLVGCLNSLFNIKYLLNAGFIIFEIGSAVCGSAPNMNAMICGRIIAGIGGAAMYLGALTYMSIFTGHKERPLYNALIGICWGTGCIAGPLIGGGFATSSATWRWAFYINLPLCALFSPIYIFINPSFNPKPDMPELKKLASIDWVGVILHALVFTIFQVVLTLSGPTWQWDSAGSITLWAVFGVLLIFHCLQQYFCLFTTPERRLFPVQFLKSRTLILLFMSTASAASAVFVSVYYVPVFFQFTKGDTAIHAAVRLLPFIIVMVVFVLISGGSLPQVGGYMPYYAIGGALVIIGASLMHTVNSETSTNKIYGYEVLVAAGAGLAFQIAYTVVVVKVTPAEVPAAIGFINVGQIGGVTIALSIAGNIYQNIGFIKLREALALYNFSDSELREALGGATSAILDNQGTVRDQALAAIVTTISQIWIMIIAAGALCFVSSLCMKREKLQLENITVG</sequence>
<feature type="transmembrane region" description="Helical" evidence="8">
    <location>
        <begin position="70"/>
        <end position="90"/>
    </location>
</feature>
<dbReference type="InterPro" id="IPR036259">
    <property type="entry name" value="MFS_trans_sf"/>
</dbReference>
<dbReference type="GO" id="GO:0005886">
    <property type="term" value="C:plasma membrane"/>
    <property type="evidence" value="ECO:0007669"/>
    <property type="project" value="TreeGrafter"/>
</dbReference>
<evidence type="ECO:0000256" key="6">
    <source>
        <dbReference type="ARBA" id="ARBA00023136"/>
    </source>
</evidence>
<evidence type="ECO:0000313" key="11">
    <source>
        <dbReference type="Proteomes" id="UP000054321"/>
    </source>
</evidence>
<dbReference type="InParanoid" id="A0A0C3HQH1"/>
<dbReference type="GO" id="GO:0022857">
    <property type="term" value="F:transmembrane transporter activity"/>
    <property type="evidence" value="ECO:0007669"/>
    <property type="project" value="InterPro"/>
</dbReference>
<evidence type="ECO:0000256" key="3">
    <source>
        <dbReference type="ARBA" id="ARBA00022448"/>
    </source>
</evidence>
<keyword evidence="5 8" id="KW-1133">Transmembrane helix</keyword>
<name>A0A0C3HQH1_OIDMZ</name>
<feature type="transmembrane region" description="Helical" evidence="8">
    <location>
        <begin position="195"/>
        <end position="215"/>
    </location>
</feature>
<feature type="transmembrane region" description="Helical" evidence="8">
    <location>
        <begin position="110"/>
        <end position="130"/>
    </location>
</feature>
<feature type="transmembrane region" description="Helical" evidence="8">
    <location>
        <begin position="267"/>
        <end position="287"/>
    </location>
</feature>
<proteinExistence type="inferred from homology"/>
<keyword evidence="3" id="KW-0813">Transport</keyword>
<evidence type="ECO:0000313" key="10">
    <source>
        <dbReference type="EMBL" id="KIN05265.1"/>
    </source>
</evidence>
<feature type="transmembrane region" description="Helical" evidence="8">
    <location>
        <begin position="299"/>
        <end position="318"/>
    </location>
</feature>
<dbReference type="PANTHER" id="PTHR23501:SF12">
    <property type="entry name" value="MAJOR FACILITATOR SUPERFAMILY (MFS) PROFILE DOMAIN-CONTAINING PROTEIN-RELATED"/>
    <property type="match status" value="1"/>
</dbReference>
<gene>
    <name evidence="10" type="ORF">OIDMADRAFT_39591</name>
</gene>
<feature type="transmembrane region" description="Helical" evidence="8">
    <location>
        <begin position="227"/>
        <end position="246"/>
    </location>
</feature>
<dbReference type="Gene3D" id="1.20.1250.20">
    <property type="entry name" value="MFS general substrate transporter like domains"/>
    <property type="match status" value="1"/>
</dbReference>
<dbReference type="SUPFAM" id="SSF103473">
    <property type="entry name" value="MFS general substrate transporter"/>
    <property type="match status" value="1"/>
</dbReference>
<dbReference type="InterPro" id="IPR011701">
    <property type="entry name" value="MFS"/>
</dbReference>
<dbReference type="Pfam" id="PF07690">
    <property type="entry name" value="MFS_1"/>
    <property type="match status" value="1"/>
</dbReference>
<evidence type="ECO:0000256" key="7">
    <source>
        <dbReference type="SAM" id="MobiDB-lite"/>
    </source>
</evidence>
<protein>
    <recommendedName>
        <fullName evidence="9">Major facilitator superfamily (MFS) profile domain-containing protein</fullName>
    </recommendedName>
</protein>
<dbReference type="InterPro" id="IPR020846">
    <property type="entry name" value="MFS_dom"/>
</dbReference>
<feature type="transmembrane region" description="Helical" evidence="8">
    <location>
        <begin position="339"/>
        <end position="360"/>
    </location>
</feature>
<dbReference type="EMBL" id="KN832872">
    <property type="protein sequence ID" value="KIN05265.1"/>
    <property type="molecule type" value="Genomic_DNA"/>
</dbReference>
<comment type="similarity">
    <text evidence="2">Belongs to the major facilitator superfamily. TCR/Tet family.</text>
</comment>
<feature type="transmembrane region" description="Helical" evidence="8">
    <location>
        <begin position="372"/>
        <end position="392"/>
    </location>
</feature>